<reference evidence="2 3" key="1">
    <citation type="journal article" date="2018" name="Mol. Plant">
        <title>The genome of Artemisia annua provides insight into the evolution of Asteraceae family and artemisinin biosynthesis.</title>
        <authorList>
            <person name="Shen Q."/>
            <person name="Zhang L."/>
            <person name="Liao Z."/>
            <person name="Wang S."/>
            <person name="Yan T."/>
            <person name="Shi P."/>
            <person name="Liu M."/>
            <person name="Fu X."/>
            <person name="Pan Q."/>
            <person name="Wang Y."/>
            <person name="Lv Z."/>
            <person name="Lu X."/>
            <person name="Zhang F."/>
            <person name="Jiang W."/>
            <person name="Ma Y."/>
            <person name="Chen M."/>
            <person name="Hao X."/>
            <person name="Li L."/>
            <person name="Tang Y."/>
            <person name="Lv G."/>
            <person name="Zhou Y."/>
            <person name="Sun X."/>
            <person name="Brodelius P.E."/>
            <person name="Rose J.K.C."/>
            <person name="Tang K."/>
        </authorList>
    </citation>
    <scope>NUCLEOTIDE SEQUENCE [LARGE SCALE GENOMIC DNA]</scope>
    <source>
        <strain evidence="3">cv. Huhao1</strain>
        <tissue evidence="2">Leaf</tissue>
    </source>
</reference>
<dbReference type="OrthoDB" id="1929441at2759"/>
<accession>A0A2U1QPE6</accession>
<dbReference type="PANTHER" id="PTHR35767">
    <property type="entry name" value="HAPLESS PROTEIN"/>
    <property type="match status" value="1"/>
</dbReference>
<dbReference type="EMBL" id="PKPP01000003">
    <property type="protein sequence ID" value="PWA99869.1"/>
    <property type="molecule type" value="Genomic_DNA"/>
</dbReference>
<dbReference type="Proteomes" id="UP000245207">
    <property type="component" value="Unassembled WGS sequence"/>
</dbReference>
<dbReference type="AlphaFoldDB" id="A0A2U1QPE6"/>
<evidence type="ECO:0000313" key="3">
    <source>
        <dbReference type="Proteomes" id="UP000245207"/>
    </source>
</evidence>
<evidence type="ECO:0008006" key="4">
    <source>
        <dbReference type="Google" id="ProtNLM"/>
    </source>
</evidence>
<feature type="region of interest" description="Disordered" evidence="1">
    <location>
        <begin position="789"/>
        <end position="809"/>
    </location>
</feature>
<dbReference type="PANTHER" id="PTHR35767:SF1">
    <property type="entry name" value="HAPLESS PROTEIN"/>
    <property type="match status" value="1"/>
</dbReference>
<dbReference type="Gene3D" id="3.30.160.60">
    <property type="entry name" value="Classic Zinc Finger"/>
    <property type="match status" value="1"/>
</dbReference>
<organism evidence="2 3">
    <name type="scientific">Artemisia annua</name>
    <name type="common">Sweet wormwood</name>
    <dbReference type="NCBI Taxonomy" id="35608"/>
    <lineage>
        <taxon>Eukaryota</taxon>
        <taxon>Viridiplantae</taxon>
        <taxon>Streptophyta</taxon>
        <taxon>Embryophyta</taxon>
        <taxon>Tracheophyta</taxon>
        <taxon>Spermatophyta</taxon>
        <taxon>Magnoliopsida</taxon>
        <taxon>eudicotyledons</taxon>
        <taxon>Gunneridae</taxon>
        <taxon>Pentapetalae</taxon>
        <taxon>asterids</taxon>
        <taxon>campanulids</taxon>
        <taxon>Asterales</taxon>
        <taxon>Asteraceae</taxon>
        <taxon>Asteroideae</taxon>
        <taxon>Anthemideae</taxon>
        <taxon>Artemisiinae</taxon>
        <taxon>Artemisia</taxon>
    </lineage>
</organism>
<feature type="region of interest" description="Disordered" evidence="1">
    <location>
        <begin position="521"/>
        <end position="600"/>
    </location>
</feature>
<feature type="compositionally biased region" description="Basic residues" evidence="1">
    <location>
        <begin position="317"/>
        <end position="343"/>
    </location>
</feature>
<feature type="compositionally biased region" description="Polar residues" evidence="1">
    <location>
        <begin position="1001"/>
        <end position="1016"/>
    </location>
</feature>
<feature type="compositionally biased region" description="Basic and acidic residues" evidence="1">
    <location>
        <begin position="553"/>
        <end position="564"/>
    </location>
</feature>
<feature type="region of interest" description="Disordered" evidence="1">
    <location>
        <begin position="417"/>
        <end position="490"/>
    </location>
</feature>
<gene>
    <name evidence="2" type="ORF">CTI12_AA001730</name>
</gene>
<feature type="compositionally biased region" description="Polar residues" evidence="1">
    <location>
        <begin position="568"/>
        <end position="577"/>
    </location>
</feature>
<feature type="compositionally biased region" description="Polar residues" evidence="1">
    <location>
        <begin position="417"/>
        <end position="431"/>
    </location>
</feature>
<evidence type="ECO:0000313" key="2">
    <source>
        <dbReference type="EMBL" id="PWA99869.1"/>
    </source>
</evidence>
<feature type="region of interest" description="Disordered" evidence="1">
    <location>
        <begin position="317"/>
        <end position="389"/>
    </location>
</feature>
<feature type="compositionally biased region" description="Low complexity" evidence="1">
    <location>
        <begin position="587"/>
        <end position="597"/>
    </location>
</feature>
<name>A0A2U1QPE6_ARTAN</name>
<protein>
    <recommendedName>
        <fullName evidence="4">Hapless 8</fullName>
    </recommendedName>
</protein>
<keyword evidence="3" id="KW-1185">Reference proteome</keyword>
<feature type="compositionally biased region" description="Polar residues" evidence="1">
    <location>
        <begin position="345"/>
        <end position="357"/>
    </location>
</feature>
<feature type="compositionally biased region" description="Polar residues" evidence="1">
    <location>
        <begin position="523"/>
        <end position="535"/>
    </location>
</feature>
<proteinExistence type="predicted"/>
<feature type="region of interest" description="Disordered" evidence="1">
    <location>
        <begin position="239"/>
        <end position="274"/>
    </location>
</feature>
<sequence length="1016" mass="113189">MISSADDDHSLPDPSSSDKKKLLHDFKFNTDDIDLFNQHHSFSIRGYVSDSRSKDIASNWPFSDKTLEICLQNGVKSVLPPFQSLESLRNNSSNEEIISNSVGKTAIVDEFKSNQELTLTQIKSKKSSLVSSTKTEIKKCRIKLKLNTSVEPIKEVTPMASKVCPVCKTFSSSSNTTLNAHIDQCLSGESSMKWTANPKLTVKQHSTKPRIKPRKMRTMVDIYKTAPHCTVEELDARNGTSWANNSSFPDQEFQEEEDDDDDEEENGNERDTAVVVPEVADHEGAVYIDTNGTKVRILSVPKVDTSEGHGVRKLMKRGKLSKSVIGKKKSKNRNQSKNLHKSLKQIPNSKKSSTQVKAGQKENVAIGKNCNKEDRGKQPMMPEGGIYKDDTPIVRPPWACSKRTVLARKLRENIHSPHNVTKNFSPTASDESFSESDLRIPSSSSHKSEIPSPKGSQRMRTSPGQYAKKKSPTLTMPSSKKKELKHSKGSNCSKFLSSLSVNKEPAIKINLKRKFSALEKTCTGPSQGSLKQQSVVEEDKIGKTSSESMNHLEVSKNKETKVFRPENSVASRSSNGDPSYDVESVSKESQSQKEQVSTMQVSKELGVDMFDSQECYKDKETYSADFIQKSVRTDDVTEDRERKHKYFQVDPIQLPEPRGSFFSSLGGDMVSEEFHANSSVIDRDSMSDSPISTISNPSLARSDSDKFSVRSSTSLKDDATRDIIDAINEKYATSSGDWRSMHATSLKNDYQPCCCSRKEGVSSQIAASSYQESTLLRKNAIESFNFKPQMFSDGRSSQPPPIPPPPPVAENVAYPHTSTSPSKPVLRLMGKNLTVVKTDEDLPSPQQFGAPHPQVSPMGRFPYVQNEYNFSNLGYHHPPHLNGYQPPNNMTSHALETMFRSTSYADYESPHVGPMISEARTMHKPPSNPMKDIIVIDDSPADETRNWTSSQYSTHNHNHNHMPYGYESQGSQAFSNGGFQGYSPFMNVEDTRTHDKWNCTPAGSSRSSSIYHPSGF</sequence>
<feature type="compositionally biased region" description="Pro residues" evidence="1">
    <location>
        <begin position="798"/>
        <end position="808"/>
    </location>
</feature>
<feature type="region of interest" description="Disordered" evidence="1">
    <location>
        <begin position="681"/>
        <end position="705"/>
    </location>
</feature>
<feature type="compositionally biased region" description="Low complexity" evidence="1">
    <location>
        <begin position="440"/>
        <end position="454"/>
    </location>
</feature>
<feature type="compositionally biased region" description="Polar residues" evidence="1">
    <location>
        <begin position="239"/>
        <end position="249"/>
    </location>
</feature>
<feature type="compositionally biased region" description="Polar residues" evidence="1">
    <location>
        <begin position="687"/>
        <end position="701"/>
    </location>
</feature>
<comment type="caution">
    <text evidence="2">The sequence shown here is derived from an EMBL/GenBank/DDBJ whole genome shotgun (WGS) entry which is preliminary data.</text>
</comment>
<feature type="region of interest" description="Disordered" evidence="1">
    <location>
        <begin position="997"/>
        <end position="1016"/>
    </location>
</feature>
<evidence type="ECO:0000256" key="1">
    <source>
        <dbReference type="SAM" id="MobiDB-lite"/>
    </source>
</evidence>
<feature type="compositionally biased region" description="Acidic residues" evidence="1">
    <location>
        <begin position="252"/>
        <end position="266"/>
    </location>
</feature>